<dbReference type="InterPro" id="IPR001270">
    <property type="entry name" value="ClpA/B"/>
</dbReference>
<dbReference type="PANTHER" id="PTHR42759">
    <property type="entry name" value="MOXR FAMILY PROTEIN"/>
    <property type="match status" value="1"/>
</dbReference>
<evidence type="ECO:0000313" key="3">
    <source>
        <dbReference type="EMBL" id="SUM71910.1"/>
    </source>
</evidence>
<dbReference type="Gene3D" id="3.40.50.300">
    <property type="entry name" value="P-loop containing nucleotide triphosphate hydrolases"/>
    <property type="match status" value="1"/>
</dbReference>
<dbReference type="EMBL" id="UHDZ01000001">
    <property type="protein sequence ID" value="SUM71910.1"/>
    <property type="molecule type" value="Genomic_DNA"/>
</dbReference>
<name>A0A380H425_9STAP</name>
<dbReference type="PANTHER" id="PTHR42759:SF1">
    <property type="entry name" value="MAGNESIUM-CHELATASE SUBUNIT CHLD"/>
    <property type="match status" value="1"/>
</dbReference>
<dbReference type="PRINTS" id="PR00300">
    <property type="entry name" value="CLPPROTEASEA"/>
</dbReference>
<dbReference type="AlphaFoldDB" id="A0A380H425"/>
<evidence type="ECO:0000256" key="1">
    <source>
        <dbReference type="ARBA" id="ARBA00009417"/>
    </source>
</evidence>
<dbReference type="GO" id="GO:0016887">
    <property type="term" value="F:ATP hydrolysis activity"/>
    <property type="evidence" value="ECO:0007669"/>
    <property type="project" value="InterPro"/>
</dbReference>
<proteinExistence type="inferred from homology"/>
<keyword evidence="4" id="KW-1185">Reference proteome</keyword>
<protein>
    <submittedName>
        <fullName evidence="3">Nitric-oxide reductase</fullName>
    </submittedName>
</protein>
<sequence length="145" mass="16447">MVQTVYKNSDETVFEDAKALFNLNKNILLKGPTGSGKTKLAETLSQEIQRPMHQVNCSVDLDTESLLGFKTIQTNEDGHQEIVFIDDPVIKAMKHGHILYIDEINMAKPETLPILNGVLDYRRQLTNPYTHTLERSLKLHPTLMS</sequence>
<dbReference type="CDD" id="cd00009">
    <property type="entry name" value="AAA"/>
    <property type="match status" value="1"/>
</dbReference>
<comment type="similarity">
    <text evidence="1">Belongs to the CbbQ/NirQ/NorQ/GpvN family.</text>
</comment>
<dbReference type="Proteomes" id="UP000255425">
    <property type="component" value="Unassembled WGS sequence"/>
</dbReference>
<dbReference type="Pfam" id="PF07728">
    <property type="entry name" value="AAA_5"/>
    <property type="match status" value="1"/>
</dbReference>
<organism evidence="3 4">
    <name type="scientific">Staphylococcus saccharolyticus</name>
    <dbReference type="NCBI Taxonomy" id="33028"/>
    <lineage>
        <taxon>Bacteria</taxon>
        <taxon>Bacillati</taxon>
        <taxon>Bacillota</taxon>
        <taxon>Bacilli</taxon>
        <taxon>Bacillales</taxon>
        <taxon>Staphylococcaceae</taxon>
        <taxon>Staphylococcus</taxon>
    </lineage>
</organism>
<dbReference type="InterPro" id="IPR011704">
    <property type="entry name" value="ATPase_dyneun-rel_AAA"/>
</dbReference>
<dbReference type="InterPro" id="IPR027417">
    <property type="entry name" value="P-loop_NTPase"/>
</dbReference>
<dbReference type="SUPFAM" id="SSF52540">
    <property type="entry name" value="P-loop containing nucleoside triphosphate hydrolases"/>
    <property type="match status" value="1"/>
</dbReference>
<gene>
    <name evidence="3" type="ORF">NCTC11807_01637</name>
</gene>
<accession>A0A380H425</accession>
<feature type="domain" description="ATPase dynein-related AAA" evidence="2">
    <location>
        <begin position="26"/>
        <end position="133"/>
    </location>
</feature>
<dbReference type="InterPro" id="IPR050764">
    <property type="entry name" value="CbbQ/NirQ/NorQ/GpvN"/>
</dbReference>
<evidence type="ECO:0000313" key="4">
    <source>
        <dbReference type="Proteomes" id="UP000255425"/>
    </source>
</evidence>
<dbReference type="GO" id="GO:0005524">
    <property type="term" value="F:ATP binding"/>
    <property type="evidence" value="ECO:0007669"/>
    <property type="project" value="InterPro"/>
</dbReference>
<evidence type="ECO:0000259" key="2">
    <source>
        <dbReference type="Pfam" id="PF07728"/>
    </source>
</evidence>
<reference evidence="3 4" key="1">
    <citation type="submission" date="2018-06" db="EMBL/GenBank/DDBJ databases">
        <authorList>
            <consortium name="Pathogen Informatics"/>
            <person name="Doyle S."/>
        </authorList>
    </citation>
    <scope>NUCLEOTIDE SEQUENCE [LARGE SCALE GENOMIC DNA]</scope>
    <source>
        <strain evidence="3 4">NCTC11807</strain>
    </source>
</reference>